<dbReference type="Pfam" id="PF01636">
    <property type="entry name" value="APH"/>
    <property type="match status" value="1"/>
</dbReference>
<organism evidence="2 3">
    <name type="scientific">Obba rivulosa</name>
    <dbReference type="NCBI Taxonomy" id="1052685"/>
    <lineage>
        <taxon>Eukaryota</taxon>
        <taxon>Fungi</taxon>
        <taxon>Dikarya</taxon>
        <taxon>Basidiomycota</taxon>
        <taxon>Agaricomycotina</taxon>
        <taxon>Agaricomycetes</taxon>
        <taxon>Polyporales</taxon>
        <taxon>Gelatoporiaceae</taxon>
        <taxon>Obba</taxon>
    </lineage>
</organism>
<protein>
    <recommendedName>
        <fullName evidence="1">Aminoglycoside phosphotransferase domain-containing protein</fullName>
    </recommendedName>
</protein>
<dbReference type="EMBL" id="KV722467">
    <property type="protein sequence ID" value="OCH87954.1"/>
    <property type="molecule type" value="Genomic_DNA"/>
</dbReference>
<evidence type="ECO:0000259" key="1">
    <source>
        <dbReference type="Pfam" id="PF01636"/>
    </source>
</evidence>
<feature type="domain" description="Aminoglycoside phosphotransferase" evidence="1">
    <location>
        <begin position="59"/>
        <end position="271"/>
    </location>
</feature>
<accession>A0A8E2DJK7</accession>
<dbReference type="InterPro" id="IPR011009">
    <property type="entry name" value="Kinase-like_dom_sf"/>
</dbReference>
<dbReference type="PANTHER" id="PTHR21310">
    <property type="entry name" value="AMINOGLYCOSIDE PHOSPHOTRANSFERASE-RELATED-RELATED"/>
    <property type="match status" value="1"/>
</dbReference>
<dbReference type="InterPro" id="IPR051678">
    <property type="entry name" value="AGP_Transferase"/>
</dbReference>
<gene>
    <name evidence="2" type="ORF">OBBRIDRAFT_813878</name>
</gene>
<dbReference type="OrthoDB" id="4177236at2759"/>
<reference evidence="2 3" key="1">
    <citation type="submission" date="2016-07" db="EMBL/GenBank/DDBJ databases">
        <title>Draft genome of the white-rot fungus Obba rivulosa 3A-2.</title>
        <authorList>
            <consortium name="DOE Joint Genome Institute"/>
            <person name="Miettinen O."/>
            <person name="Riley R."/>
            <person name="Acob R."/>
            <person name="Barry K."/>
            <person name="Cullen D."/>
            <person name="De Vries R."/>
            <person name="Hainaut M."/>
            <person name="Hatakka A."/>
            <person name="Henrissat B."/>
            <person name="Hilden K."/>
            <person name="Kuo R."/>
            <person name="Labutti K."/>
            <person name="Lipzen A."/>
            <person name="Makela M.R."/>
            <person name="Sandor L."/>
            <person name="Spatafora J.W."/>
            <person name="Grigoriev I.V."/>
            <person name="Hibbett D.S."/>
        </authorList>
    </citation>
    <scope>NUCLEOTIDE SEQUENCE [LARGE SCALE GENOMIC DNA]</scope>
    <source>
        <strain evidence="2 3">3A-2</strain>
    </source>
</reference>
<proteinExistence type="predicted"/>
<keyword evidence="3" id="KW-1185">Reference proteome</keyword>
<evidence type="ECO:0000313" key="3">
    <source>
        <dbReference type="Proteomes" id="UP000250043"/>
    </source>
</evidence>
<name>A0A8E2DJK7_9APHY</name>
<dbReference type="SUPFAM" id="SSF56112">
    <property type="entry name" value="Protein kinase-like (PK-like)"/>
    <property type="match status" value="1"/>
</dbReference>
<sequence>MAPSVPDARATEFGQESLKPWSDLQHLSDNALIGLYRESKLDLVADPHPLANTSVRLIGRDTVIKFPSISPSEADTLRLVKASTTIPVPSVRRFIPGDRPDANYLVMELIPGRTLEACWRQLSLWRKFVVVWTLRGYVRQLRRVPFQAARHELRPGPVGEEPQECNGLFFTDYGAGPFLTYGDLVEWFTHKLNVAQRMKKAPPTATPFDQSLPLVLTHYDLAPRNLVLDNNNNLWVLDWGFTGFYPKWFEYAAMAFAWEQLGWYGRLMAQLIAGFYEKQRRFFSDISWALTTGVMM</sequence>
<dbReference type="Proteomes" id="UP000250043">
    <property type="component" value="Unassembled WGS sequence"/>
</dbReference>
<evidence type="ECO:0000313" key="2">
    <source>
        <dbReference type="EMBL" id="OCH87954.1"/>
    </source>
</evidence>
<dbReference type="InterPro" id="IPR002575">
    <property type="entry name" value="Aminoglycoside_PTrfase"/>
</dbReference>
<dbReference type="AlphaFoldDB" id="A0A8E2DJK7"/>
<dbReference type="PANTHER" id="PTHR21310:SF39">
    <property type="entry name" value="AMINOGLYCOSIDE PHOSPHOTRANSFERASE DOMAIN-CONTAINING PROTEIN"/>
    <property type="match status" value="1"/>
</dbReference>
<dbReference type="Gene3D" id="3.90.1200.10">
    <property type="match status" value="1"/>
</dbReference>